<evidence type="ECO:0000313" key="3">
    <source>
        <dbReference type="Proteomes" id="UP000277580"/>
    </source>
</evidence>
<dbReference type="AlphaFoldDB" id="A0A3N4KWP7"/>
<dbReference type="Gene3D" id="3.40.50.1240">
    <property type="entry name" value="Phosphoglycerate mutase-like"/>
    <property type="match status" value="1"/>
</dbReference>
<evidence type="ECO:0000313" key="2">
    <source>
        <dbReference type="EMBL" id="RPB10215.1"/>
    </source>
</evidence>
<dbReference type="InterPro" id="IPR029033">
    <property type="entry name" value="His_PPase_superfam"/>
</dbReference>
<dbReference type="GO" id="GO:0016791">
    <property type="term" value="F:phosphatase activity"/>
    <property type="evidence" value="ECO:0007669"/>
    <property type="project" value="TreeGrafter"/>
</dbReference>
<dbReference type="PANTHER" id="PTHR11567:SF195">
    <property type="entry name" value="ACID PHOSPHATASE, PUTATIVE (AFU_ORTHOLOGUE AFUA_3G14570)-RELATED"/>
    <property type="match status" value="1"/>
</dbReference>
<name>A0A3N4KWP7_9PEZI</name>
<organism evidence="2 3">
    <name type="scientific">Morchella conica CCBAS932</name>
    <dbReference type="NCBI Taxonomy" id="1392247"/>
    <lineage>
        <taxon>Eukaryota</taxon>
        <taxon>Fungi</taxon>
        <taxon>Dikarya</taxon>
        <taxon>Ascomycota</taxon>
        <taxon>Pezizomycotina</taxon>
        <taxon>Pezizomycetes</taxon>
        <taxon>Pezizales</taxon>
        <taxon>Morchellaceae</taxon>
        <taxon>Morchella</taxon>
    </lineage>
</organism>
<dbReference type="PANTHER" id="PTHR11567">
    <property type="entry name" value="ACID PHOSPHATASE-RELATED"/>
    <property type="match status" value="1"/>
</dbReference>
<dbReference type="InterPro" id="IPR050645">
    <property type="entry name" value="Histidine_acid_phosphatase"/>
</dbReference>
<proteinExistence type="inferred from homology"/>
<dbReference type="SUPFAM" id="SSF53254">
    <property type="entry name" value="Phosphoglycerate mutase-like"/>
    <property type="match status" value="1"/>
</dbReference>
<gene>
    <name evidence="2" type="ORF">P167DRAFT_537673</name>
</gene>
<comment type="similarity">
    <text evidence="1">Belongs to the histidine acid phosphatase family.</text>
</comment>
<dbReference type="Proteomes" id="UP000277580">
    <property type="component" value="Unassembled WGS sequence"/>
</dbReference>
<dbReference type="Pfam" id="PF00328">
    <property type="entry name" value="His_Phos_2"/>
    <property type="match status" value="1"/>
</dbReference>
<dbReference type="EMBL" id="ML119144">
    <property type="protein sequence ID" value="RPB10215.1"/>
    <property type="molecule type" value="Genomic_DNA"/>
</dbReference>
<dbReference type="InterPro" id="IPR000560">
    <property type="entry name" value="His_Pase_clade-2"/>
</dbReference>
<sequence>MAHTERVSSRNSLQLGQLTITRSLGLMHVLLLPLFISQGASISSDWSAPNSTRVNNVTFAVSGNGTNGFIYNSSYTSDGEYGVYNYCNMPHVRAREYLVPDSQYRLEYVEVIQRHHKRTPYQSNTFPVEDIEWNCGDTRQFYYGEPMDGFEAAKVYWDNYEDPLNPLRKRGYQGSCQFPQITKDGLDDSYTHGKDLYDVYHKIHKFLPAKYDETTVFRATSNVITSQVAGALIKGMFGSSDKVPVLQQYDTIDSLRPGYSCPYAESIRGGYQGSNTNWTEHLKLSQWLFGELDAVSGVNSTDSEWHSWYDHYFDNLSSRLCHSKPLPCSATSPSKCISREMANSVFRIAQYEYSYIFRDTPRSLEYARTKYGLYLHELSARLQQHVDGIQGSKVKYRHNIGHDGSISLLLGALQISEMVWPGMGSEVIFELYSSSILDAGLNKKWYVRVLWGGKVMHSSAMGEVNMIPVEEFMGYLRDLVGDSGAYVREKCGI</sequence>
<reference evidence="2 3" key="1">
    <citation type="journal article" date="2018" name="Nat. Ecol. Evol.">
        <title>Pezizomycetes genomes reveal the molecular basis of ectomycorrhizal truffle lifestyle.</title>
        <authorList>
            <person name="Murat C."/>
            <person name="Payen T."/>
            <person name="Noel B."/>
            <person name="Kuo A."/>
            <person name="Morin E."/>
            <person name="Chen J."/>
            <person name="Kohler A."/>
            <person name="Krizsan K."/>
            <person name="Balestrini R."/>
            <person name="Da Silva C."/>
            <person name="Montanini B."/>
            <person name="Hainaut M."/>
            <person name="Levati E."/>
            <person name="Barry K.W."/>
            <person name="Belfiori B."/>
            <person name="Cichocki N."/>
            <person name="Clum A."/>
            <person name="Dockter R.B."/>
            <person name="Fauchery L."/>
            <person name="Guy J."/>
            <person name="Iotti M."/>
            <person name="Le Tacon F."/>
            <person name="Lindquist E.A."/>
            <person name="Lipzen A."/>
            <person name="Malagnac F."/>
            <person name="Mello A."/>
            <person name="Molinier V."/>
            <person name="Miyauchi S."/>
            <person name="Poulain J."/>
            <person name="Riccioni C."/>
            <person name="Rubini A."/>
            <person name="Sitrit Y."/>
            <person name="Splivallo R."/>
            <person name="Traeger S."/>
            <person name="Wang M."/>
            <person name="Zifcakova L."/>
            <person name="Wipf D."/>
            <person name="Zambonelli A."/>
            <person name="Paolocci F."/>
            <person name="Nowrousian M."/>
            <person name="Ottonello S."/>
            <person name="Baldrian P."/>
            <person name="Spatafora J.W."/>
            <person name="Henrissat B."/>
            <person name="Nagy L.G."/>
            <person name="Aury J.M."/>
            <person name="Wincker P."/>
            <person name="Grigoriev I.V."/>
            <person name="Bonfante P."/>
            <person name="Martin F.M."/>
        </authorList>
    </citation>
    <scope>NUCLEOTIDE SEQUENCE [LARGE SCALE GENOMIC DNA]</scope>
    <source>
        <strain evidence="2 3">CCBAS932</strain>
    </source>
</reference>
<dbReference type="OrthoDB" id="10262962at2759"/>
<dbReference type="InParanoid" id="A0A3N4KWP7"/>
<evidence type="ECO:0000256" key="1">
    <source>
        <dbReference type="ARBA" id="ARBA00005375"/>
    </source>
</evidence>
<keyword evidence="3" id="KW-1185">Reference proteome</keyword>
<protein>
    <submittedName>
        <fullName evidence="2">Phosphoglycerate mutase-like protein</fullName>
    </submittedName>
</protein>
<accession>A0A3N4KWP7</accession>